<dbReference type="InterPro" id="IPR017587">
    <property type="entry name" value="YqeC"/>
</dbReference>
<proteinExistence type="predicted"/>
<evidence type="ECO:0000313" key="3">
    <source>
        <dbReference type="EMBL" id="CDT16679.1"/>
    </source>
</evidence>
<gene>
    <name evidence="3" type="ORF">BN1095_330343</name>
    <name evidence="1" type="ORF">BN1096_630218</name>
    <name evidence="2" type="ORF">BN1097_640080</name>
</gene>
<protein>
    <recommendedName>
        <fullName evidence="4">Selenium-dependent hydroxylase accessory protein YqeC</fullName>
    </recommendedName>
</protein>
<evidence type="ECO:0000313" key="2">
    <source>
        <dbReference type="EMBL" id="CDS88263.1"/>
    </source>
</evidence>
<sequence>MELSNIIEKNEIITVVGAGGKTSFINYFANFYRDKLKVLLTTTTKIYVPNDYDNIIITIDGTVIPSICHGITVCGSYINNENKLVSIDSSILDEIVDQFDLVLIEGDGSKRKKLKGWNAKEPVVYHKTTKTIGILDITSFGMNINEENIHRVEIFKKIANLDTSSINSSSTVSIENLKNIVLNPNGLFKNYSGKRVLFINKVENEKYKNLAIKLIENIKEYESEIEIFYGSLKQKFCVRY</sequence>
<accession>A0A069AV16</accession>
<dbReference type="RefSeq" id="WP_021366812.1">
    <property type="nucleotide sequence ID" value="NZ_BBYB01000003.1"/>
</dbReference>
<dbReference type="EMBL" id="LK932517">
    <property type="protein sequence ID" value="CDS88128.1"/>
    <property type="molecule type" value="Genomic_DNA"/>
</dbReference>
<reference evidence="3" key="1">
    <citation type="submission" date="2014-07" db="EMBL/GenBank/DDBJ databases">
        <authorList>
            <person name="Monot Marc"/>
        </authorList>
    </citation>
    <scope>NUCLEOTIDE SEQUENCE</scope>
    <source>
        <strain evidence="3">7032989</strain>
        <strain evidence="2">7032994</strain>
    </source>
</reference>
<dbReference type="AlphaFoldDB" id="A0A069AV16"/>
<evidence type="ECO:0000313" key="1">
    <source>
        <dbReference type="EMBL" id="CDS88128.1"/>
    </source>
</evidence>
<dbReference type="Pfam" id="PF19842">
    <property type="entry name" value="YqeC"/>
    <property type="match status" value="1"/>
</dbReference>
<dbReference type="NCBIfam" id="TIGR03172">
    <property type="entry name" value="selenium cofactor biosynthesis protein YqeC"/>
    <property type="match status" value="1"/>
</dbReference>
<dbReference type="EMBL" id="LK932403">
    <property type="protein sequence ID" value="CDS88263.1"/>
    <property type="molecule type" value="Genomic_DNA"/>
</dbReference>
<evidence type="ECO:0008006" key="4">
    <source>
        <dbReference type="Google" id="ProtNLM"/>
    </source>
</evidence>
<name>A0A069AV16_CLODI</name>
<organism evidence="3">
    <name type="scientific">Clostridioides difficile</name>
    <name type="common">Peptoclostridium difficile</name>
    <dbReference type="NCBI Taxonomy" id="1496"/>
    <lineage>
        <taxon>Bacteria</taxon>
        <taxon>Bacillati</taxon>
        <taxon>Bacillota</taxon>
        <taxon>Clostridia</taxon>
        <taxon>Peptostreptococcales</taxon>
        <taxon>Peptostreptococcaceae</taxon>
        <taxon>Clostridioides</taxon>
    </lineage>
</organism>
<dbReference type="EMBL" id="LK932994">
    <property type="protein sequence ID" value="CDT16679.1"/>
    <property type="molecule type" value="Genomic_DNA"/>
</dbReference>